<dbReference type="RefSeq" id="WP_142834081.1">
    <property type="nucleotide sequence ID" value="NZ_VFSV01000008.1"/>
</dbReference>
<dbReference type="PROSITE" id="PS51318">
    <property type="entry name" value="TAT"/>
    <property type="match status" value="1"/>
</dbReference>
<feature type="chain" id="PRO_5021910111" evidence="1">
    <location>
        <begin position="23"/>
        <end position="141"/>
    </location>
</feature>
<reference evidence="2 3" key="1">
    <citation type="submission" date="2019-06" db="EMBL/GenBank/DDBJ databases">
        <title>Paenimaribius caenipelagi gen. nov., sp. nov., isolated from a tidal flat.</title>
        <authorList>
            <person name="Yoon J.-H."/>
        </authorList>
    </citation>
    <scope>NUCLEOTIDE SEQUENCE [LARGE SCALE GENOMIC DNA]</scope>
    <source>
        <strain evidence="2 3">JBTF-M29</strain>
    </source>
</reference>
<proteinExistence type="predicted"/>
<gene>
    <name evidence="2" type="ORF">FEV53_06930</name>
</gene>
<evidence type="ECO:0000256" key="1">
    <source>
        <dbReference type="SAM" id="SignalP"/>
    </source>
</evidence>
<evidence type="ECO:0000313" key="3">
    <source>
        <dbReference type="Proteomes" id="UP000318590"/>
    </source>
</evidence>
<dbReference type="InterPro" id="IPR006311">
    <property type="entry name" value="TAT_signal"/>
</dbReference>
<dbReference type="EMBL" id="VFSV01000008">
    <property type="protein sequence ID" value="TRD22091.1"/>
    <property type="molecule type" value="Genomic_DNA"/>
</dbReference>
<dbReference type="AlphaFoldDB" id="A0A547Q6V6"/>
<feature type="signal peptide" evidence="1">
    <location>
        <begin position="1"/>
        <end position="22"/>
    </location>
</feature>
<keyword evidence="3" id="KW-1185">Reference proteome</keyword>
<keyword evidence="1" id="KW-0732">Signal</keyword>
<accession>A0A547Q6V6</accession>
<organism evidence="2 3">
    <name type="scientific">Palleronia caenipelagi</name>
    <dbReference type="NCBI Taxonomy" id="2489174"/>
    <lineage>
        <taxon>Bacteria</taxon>
        <taxon>Pseudomonadati</taxon>
        <taxon>Pseudomonadota</taxon>
        <taxon>Alphaproteobacteria</taxon>
        <taxon>Rhodobacterales</taxon>
        <taxon>Roseobacteraceae</taxon>
        <taxon>Palleronia</taxon>
    </lineage>
</organism>
<dbReference type="OrthoDB" id="7776405at2"/>
<evidence type="ECO:0000313" key="2">
    <source>
        <dbReference type="EMBL" id="TRD22091.1"/>
    </source>
</evidence>
<comment type="caution">
    <text evidence="2">The sequence shown here is derived from an EMBL/GenBank/DDBJ whole genome shotgun (WGS) entry which is preliminary data.</text>
</comment>
<protein>
    <submittedName>
        <fullName evidence="2">Uncharacterized protein</fullName>
    </submittedName>
</protein>
<name>A0A547Q6V6_9RHOB</name>
<sequence>MSMTRRTALTALAAAPVGCAPAATGDDTPRVEAVQGRLDYFAKLTDTAPPSLTIVDGDIQISTDILRFCAEEGINLDWLFLGDVRAFVLSYREQRLNAFWMQKKLKTMDREARSRLRDALKATVHHGIPLDVALSDAAVTF</sequence>
<dbReference type="Proteomes" id="UP000318590">
    <property type="component" value="Unassembled WGS sequence"/>
</dbReference>